<proteinExistence type="predicted"/>
<dbReference type="RefSeq" id="WP_197008173.1">
    <property type="nucleotide sequence ID" value="NZ_BONS01000013.1"/>
</dbReference>
<dbReference type="EMBL" id="JADOUF010000001">
    <property type="protein sequence ID" value="MBG6141802.1"/>
    <property type="molecule type" value="Genomic_DNA"/>
</dbReference>
<accession>A0A8J7GQY4</accession>
<reference evidence="1" key="1">
    <citation type="submission" date="2020-11" db="EMBL/GenBank/DDBJ databases">
        <title>Sequencing the genomes of 1000 actinobacteria strains.</title>
        <authorList>
            <person name="Klenk H.-P."/>
        </authorList>
    </citation>
    <scope>NUCLEOTIDE SEQUENCE</scope>
    <source>
        <strain evidence="1">DSM 45356</strain>
    </source>
</reference>
<dbReference type="Proteomes" id="UP000622552">
    <property type="component" value="Unassembled WGS sequence"/>
</dbReference>
<protein>
    <recommendedName>
        <fullName evidence="3">Secreted protein</fullName>
    </recommendedName>
</protein>
<dbReference type="AlphaFoldDB" id="A0A8J7GQY4"/>
<gene>
    <name evidence="1" type="ORF">IW245_007996</name>
</gene>
<name>A0A8J7GQY4_9ACTN</name>
<evidence type="ECO:0000313" key="2">
    <source>
        <dbReference type="Proteomes" id="UP000622552"/>
    </source>
</evidence>
<sequence>MFKRLLWLGVGVAVGVVVVRKLTRTAHAFTPAGIAGNLGQSAGGLLDSVRSFVEDVREGAAEREAEIADAIAHGLLITDPEMESEEY</sequence>
<comment type="caution">
    <text evidence="1">The sequence shown here is derived from an EMBL/GenBank/DDBJ whole genome shotgun (WGS) entry which is preliminary data.</text>
</comment>
<keyword evidence="2" id="KW-1185">Reference proteome</keyword>
<evidence type="ECO:0008006" key="3">
    <source>
        <dbReference type="Google" id="ProtNLM"/>
    </source>
</evidence>
<organism evidence="1 2">
    <name type="scientific">Longispora fulva</name>
    <dbReference type="NCBI Taxonomy" id="619741"/>
    <lineage>
        <taxon>Bacteria</taxon>
        <taxon>Bacillati</taxon>
        <taxon>Actinomycetota</taxon>
        <taxon>Actinomycetes</taxon>
        <taxon>Micromonosporales</taxon>
        <taxon>Micromonosporaceae</taxon>
        <taxon>Longispora</taxon>
    </lineage>
</organism>
<evidence type="ECO:0000313" key="1">
    <source>
        <dbReference type="EMBL" id="MBG6141802.1"/>
    </source>
</evidence>